<evidence type="ECO:0000313" key="9">
    <source>
        <dbReference type="Proteomes" id="UP000030745"/>
    </source>
</evidence>
<dbReference type="GO" id="GO:0006816">
    <property type="term" value="P:calcium ion transport"/>
    <property type="evidence" value="ECO:0007669"/>
    <property type="project" value="TreeGrafter"/>
</dbReference>
<evidence type="ECO:0000256" key="5">
    <source>
        <dbReference type="ARBA" id="ARBA00023136"/>
    </source>
</evidence>
<evidence type="ECO:0000256" key="2">
    <source>
        <dbReference type="ARBA" id="ARBA00022692"/>
    </source>
</evidence>
<feature type="transmembrane region" description="Helical" evidence="6">
    <location>
        <begin position="2370"/>
        <end position="2396"/>
    </location>
</feature>
<keyword evidence="4 6" id="KW-1133">Transmembrane helix</keyword>
<feature type="transmembrane region" description="Helical" evidence="6">
    <location>
        <begin position="2766"/>
        <end position="2788"/>
    </location>
</feature>
<protein>
    <recommendedName>
        <fullName evidence="7">PKD/REJ-like domain-containing protein</fullName>
    </recommendedName>
</protein>
<feature type="transmembrane region" description="Helical" evidence="6">
    <location>
        <begin position="2145"/>
        <end position="2165"/>
    </location>
</feature>
<dbReference type="RefSeq" id="XP_012207985.1">
    <property type="nucleotide sequence ID" value="XM_012352595.1"/>
</dbReference>
<feature type="transmembrane region" description="Helical" evidence="6">
    <location>
        <begin position="2334"/>
        <end position="2358"/>
    </location>
</feature>
<evidence type="ECO:0000256" key="4">
    <source>
        <dbReference type="ARBA" id="ARBA00022989"/>
    </source>
</evidence>
<dbReference type="PANTHER" id="PTHR46730">
    <property type="entry name" value="POLYCYSTIN-1"/>
    <property type="match status" value="1"/>
</dbReference>
<dbReference type="OrthoDB" id="167314at2759"/>
<keyword evidence="5 6" id="KW-0472">Membrane</keyword>
<feature type="transmembrane region" description="Helical" evidence="6">
    <location>
        <begin position="1699"/>
        <end position="1722"/>
    </location>
</feature>
<feature type="transmembrane region" description="Helical" evidence="6">
    <location>
        <begin position="2632"/>
        <end position="2651"/>
    </location>
</feature>
<feature type="transmembrane region" description="Helical" evidence="6">
    <location>
        <begin position="1923"/>
        <end position="1944"/>
    </location>
</feature>
<dbReference type="Pfam" id="PF00335">
    <property type="entry name" value="Tetraspanin"/>
    <property type="match status" value="2"/>
</dbReference>
<dbReference type="Pfam" id="PF02010">
    <property type="entry name" value="REJ"/>
    <property type="match status" value="1"/>
</dbReference>
<dbReference type="InterPro" id="IPR002859">
    <property type="entry name" value="PKD/REJ-like"/>
</dbReference>
<feature type="transmembrane region" description="Helical" evidence="6">
    <location>
        <begin position="3114"/>
        <end position="3140"/>
    </location>
</feature>
<sequence>MHATPDRLDEADVHFGGISHGVFSDDVKYNGTAVPNITVQIYDADTSAVIVSKTALAISEAGTNDIYSIVLTTEPWARVTITALSNGTDNLGNQVVVSAPLVFTWLNWNVTQLITISPIHDHRVNRAPHTTLLRHMITTNDLIYRNRTVANVTTTITDIDVAGVELSSPTIFGAEGNTTPITYGVRLTSKPWFPVLITFNGSHSGCAFGVCNITVVTPSIAFDGSNWSSWQNVSVIVTDDFFDEGGVHAANISHALTSLDNVYAAVRPPLLTVWITDNDVSGLALSSTKNLTVAQGSFNATVSLQLSSAPWSNVTVLLQIPAETFLPRGSFTGATVSEPLIFASNPLSQTVAALTFSVANWNVSQTVVLAAVQTGSPKPLTMYTSLVSQATSLDLRYNASAPAPLYITVLGKEDVPPPVPVAATFDATGVKILVTFDSSVYQNATMAVDQSQPITNIAGRYVLPSRPFGCDLIWNLTADTSYSLGAGANCLWLNLTTLQMVLGTGASIAPGNVLQLNGCGSQYVSTAGACTSPFVLKSRDFNVLYTTASIAVALGPIVVPQIVLVGPKSIGPCGVLSLDATGSSGGANRPFVIQWFAMLTSALDPAISSTNASAVRQQTLQIYSNIAPYCTTNATLSTNPFGSVADLDAMCRLRALALASTSLTWQINRSILLAGRNYVIGVRLTNFFQQAGLASHVVATLSDPVPVVSIVGPSAMSVQRTQAISIQAAIAPTTSGCTAATSAVNYVWTATAVDASTNATVAVSLVNTAVDPRYFVLPPNVLSTNLNYTLRISAFYASAPSVSSADVVVVSVVASPLIAQFAGGSHVVGALDAITLNASASYDPDQVDRVLQYAWSCVDVTPVLNTTTNLTSSTGGVCWNPMTNTVINFSSGNGPVVTLPPGSFDAPKTLRFAVVVTSTCNVSVACVGRSATARTDITTVSGRIPVVRISASSTQVNPTSKVVLTPNISSLYPYTTRWSQDVGDLNLSDGGLLFPLNATQNAIAPSVLTPGKTYVFRLTALDSTGSAGFGTISITVNTPPTPGSMSILPAQGTAISDLFTVTCADWTDANLPLTYAFDLVVNDTRVPLASGLTLPSTQVRLYLSNGAVTNATMTVIGRVTDSLGATSIISATALVLQPEATNTTSFWSTISNGTLNDALQGGNFNDALNVLVSTAAVLKTQHAFAGACNATSCGAHGVCNGTCVCEKGYSGTECIADAALNTLAMEMLGSLQSVGSTVQPTATTLTQSALALSSIVSLNSRAASVDAGNIKQATAVLTSITSSAIKLKDPSSFVSSSAPSVLSATVLLAQNSDKTVVRNATSGRRLSIATPTSYTQLLESLFTIVAISSAGLLPGQAPVALSSSTAATYSVLSDVLPLPLGTRTTTVALTPVTANCFLDTYFLDVVAWTTPVRTRSLPAATPALLPSIDIGVHTLTSYASAQFQGKPLGMSALDQTDACVLYQQKLLNTDMALPLVNVSFAHDALATGPRFETACLSWNASIDAYDATECAKVKSLSSATTTTCSCTRLGGLEVVVVVQEVLNFEPLNPTVYRDDSSSIVPGVSLALLLVLYAVGLRWGVKRDELDKEALRLQRLGKLSKATWNDLLRAENAKSVDDIAPTHNRGFAPVTDASTTVHAFTATWHPTTAHIAMDPVESEAAIVDAEAVALASIAVITEVALFGTLRLQAQHVLIRRSLQVLNLFLLLVSAVFLAIGVDFYAFLGNTTANPVVAVFGPPVGLGLLGFGIALVVVAAAGLLAAVRNTSARARTLYMVLLLLVLVAETVMLGIAYKHLEDVTDFPRSTLSFLKTQWAALSDDMRASLQNDLGCCGFTSIDDAPALPCPDAALLAPITVCFDALTTSAVTLFGTLFSALVLVLGVQVAALGLANVLVRWEAIRIDTMANGVASKATLVDIILRCSLPVCSHFGVCAMVFGVVAGLDMLLQWDLFALASITIFVRQELGIPITVLAALYIVLHLYGAPAIAHLQRRRMKRYIACHVILLVIGVALTIVLATVSDNLGAYSNLQSILQTRYLGLSAQAKLELETNLGCCGFNATSQGTCATPTTAPLCAEPLTFAIRQFATITQARLTSYLLSQFCLVFLTGLFLTMQADAPDGSAASVSVTSANEFTDPVNLLLQRICTQFVLFASLVVAFCGAILVGVGVDVLLETNIVAIAAVLTAFSYYIGTYVCLLGLLLCAGSGLGLYAGLSHARRWLWRFGALLLSACVACLALFATAYRVQNPVAAGSVNATMYRTWQSFVPATRKFIQDAYSCCGYTKLGASTFSLPYTVSEWHTDPVSGATTTTTTTSCPASAVDGCGPYMLQTLQNTARAGVSGTVFLATVLFLLFVATTVLYYRQGRKRAVTWRVLVLQFVFLVVATGVGLALLGLALLGIDVAAGTTVFTSNVVQVLFGARIGGAVVASVTIGLALTSYGVYGAINKTLHIFVMYLSLALVLGTVAWSCTGVVATSTVNEQWQHTLDAYLDNIWSSLSPDDWLFLGSSRNCCGYHDPVTLPSGKLQFDRAISSGSNLACPPLVTTGCRTPLLLDASSLLNQLYKLLAAYATLQTLLWLVGAALLHGLVLLHPGTWVALRKKMRLWVAKYKDDVTTTHLVVSLYYAYDAKFTRAQRLTCVLCAVAAVAVVDAAVSSRHGCTRDGPVQCESFTAGQLVGYGLVYSLVSLSVQLCFAALFRHVKHRQDDDDGAKVAERRRKEKVYLREVLHHSIQAIAAKLGQFAMATSEERFYSWLAGHVGRTTMVLGWLRLLLAVAIGVYMGLSQLGLGFYIYSVPVPGAWGFATVPCTLVATTLVVALSGLLKRRKRFARPAYVMYLVAAGASLLLIGFLATVIFMIVQAMEEPTEPPNWTQRNANFSVVASIKTIWRNDTVGYSRRLWQSQLQCCGLPEFPLRPCPMGSTELQNVTAQRVDGSTVVKTVTIVHDLGGCLDPILAQIQGVAQTIIGLLIALAFLELFYAACAYFLARDLVISWDSQLRRASMQPKLESNAAPLLHDEAPASKTAPPQRGRMLSNLVQTSINNVSKSVAQLLSKTNASPATRPKPSSAARLALLKLQLRLRYPAWIPRLIFGVAILFVGGAFAGTILLCLALANDGAWLWLGAALISLFLHLVVVEPSVLFAYVVSQTLSSWWKSSWMAMLIGVGRAILHLDDATSSDARTTALLDPFTRIRHNAAVVIQRRWVAKLCRMRYLIILRVARENQHKSSIEARLRTIKAAVSSFTREETEAFTMLFAMPTTPRRASCPTRWSRTPCTPSVCKCLRPSSRNTS</sequence>
<dbReference type="SMART" id="SM00303">
    <property type="entry name" value="GPS"/>
    <property type="match status" value="1"/>
</dbReference>
<feature type="transmembrane region" description="Helical" evidence="6">
    <location>
        <begin position="2671"/>
        <end position="2693"/>
    </location>
</feature>
<feature type="transmembrane region" description="Helical" evidence="6">
    <location>
        <begin position="2090"/>
        <end position="2108"/>
    </location>
</feature>
<dbReference type="Proteomes" id="UP000030745">
    <property type="component" value="Unassembled WGS sequence"/>
</dbReference>
<feature type="transmembrane region" description="Helical" evidence="6">
    <location>
        <begin position="2416"/>
        <end position="2441"/>
    </location>
</feature>
<feature type="transmembrane region" description="Helical" evidence="6">
    <location>
        <begin position="1996"/>
        <end position="2016"/>
    </location>
</feature>
<feature type="transmembrane region" description="Helical" evidence="6">
    <location>
        <begin position="2830"/>
        <end position="2854"/>
    </location>
</feature>
<proteinExistence type="predicted"/>
<feature type="transmembrane region" description="Helical" evidence="6">
    <location>
        <begin position="2571"/>
        <end position="2594"/>
    </location>
</feature>
<feature type="transmembrane region" description="Helical" evidence="6">
    <location>
        <begin position="1734"/>
        <end position="1759"/>
    </location>
</feature>
<feature type="transmembrane region" description="Helical" evidence="6">
    <location>
        <begin position="1559"/>
        <end position="1580"/>
    </location>
</feature>
<keyword evidence="2 6" id="KW-0812">Transmembrane</keyword>
<evidence type="ECO:0000259" key="7">
    <source>
        <dbReference type="Pfam" id="PF02010"/>
    </source>
</evidence>
<keyword evidence="9" id="KW-1185">Reference proteome</keyword>
<evidence type="ECO:0000313" key="8">
    <source>
        <dbReference type="EMBL" id="KDO21330.1"/>
    </source>
</evidence>
<name>A0A067BWW2_SAPPC</name>
<feature type="transmembrane region" description="Helical" evidence="6">
    <location>
        <begin position="2960"/>
        <end position="2982"/>
    </location>
</feature>
<feature type="transmembrane region" description="Helical" evidence="6">
    <location>
        <begin position="1964"/>
        <end position="1984"/>
    </location>
</feature>
<feature type="transmembrane region" description="Helical" evidence="6">
    <location>
        <begin position="2185"/>
        <end position="2208"/>
    </location>
</feature>
<gene>
    <name evidence="8" type="ORF">SPRG_13221</name>
</gene>
<dbReference type="PANTHER" id="PTHR46730:SF1">
    <property type="entry name" value="PLAT DOMAIN-CONTAINING PROTEIN"/>
    <property type="match status" value="1"/>
</dbReference>
<dbReference type="GO" id="GO:0005261">
    <property type="term" value="F:monoatomic cation channel activity"/>
    <property type="evidence" value="ECO:0007669"/>
    <property type="project" value="TreeGrafter"/>
</dbReference>
<dbReference type="InterPro" id="IPR000203">
    <property type="entry name" value="GPS"/>
</dbReference>
<reference evidence="8 9" key="1">
    <citation type="journal article" date="2013" name="PLoS Genet.">
        <title>Distinctive expansion of potential virulence genes in the genome of the oomycete fish pathogen Saprolegnia parasitica.</title>
        <authorList>
            <person name="Jiang R.H."/>
            <person name="de Bruijn I."/>
            <person name="Haas B.J."/>
            <person name="Belmonte R."/>
            <person name="Lobach L."/>
            <person name="Christie J."/>
            <person name="van den Ackerveken G."/>
            <person name="Bottin A."/>
            <person name="Bulone V."/>
            <person name="Diaz-Moreno S.M."/>
            <person name="Dumas B."/>
            <person name="Fan L."/>
            <person name="Gaulin E."/>
            <person name="Govers F."/>
            <person name="Grenville-Briggs L.J."/>
            <person name="Horner N.R."/>
            <person name="Levin J.Z."/>
            <person name="Mammella M."/>
            <person name="Meijer H.J."/>
            <person name="Morris P."/>
            <person name="Nusbaum C."/>
            <person name="Oome S."/>
            <person name="Phillips A.J."/>
            <person name="van Rooyen D."/>
            <person name="Rzeszutek E."/>
            <person name="Saraiva M."/>
            <person name="Secombes C.J."/>
            <person name="Seidl M.F."/>
            <person name="Snel B."/>
            <person name="Stassen J.H."/>
            <person name="Sykes S."/>
            <person name="Tripathy S."/>
            <person name="van den Berg H."/>
            <person name="Vega-Arreguin J.C."/>
            <person name="Wawra S."/>
            <person name="Young S.K."/>
            <person name="Zeng Q."/>
            <person name="Dieguez-Uribeondo J."/>
            <person name="Russ C."/>
            <person name="Tyler B.M."/>
            <person name="van West P."/>
        </authorList>
    </citation>
    <scope>NUCLEOTIDE SEQUENCE [LARGE SCALE GENOMIC DNA]</scope>
    <source>
        <strain evidence="8 9">CBS 223.65</strain>
    </source>
</reference>
<feature type="transmembrane region" description="Helical" evidence="6">
    <location>
        <begin position="2448"/>
        <end position="2470"/>
    </location>
</feature>
<keyword evidence="3" id="KW-0677">Repeat</keyword>
<comment type="subcellular location">
    <subcellularLocation>
        <location evidence="1">Membrane</location>
        <topology evidence="1">Multi-pass membrane protein</topology>
    </subcellularLocation>
</comment>
<feature type="transmembrane region" description="Helical" evidence="6">
    <location>
        <begin position="2794"/>
        <end position="2818"/>
    </location>
</feature>
<dbReference type="VEuPathDB" id="FungiDB:SPRG_13221"/>
<dbReference type="GeneID" id="24135119"/>
<feature type="transmembrane region" description="Helical" evidence="6">
    <location>
        <begin position="1771"/>
        <end position="1791"/>
    </location>
</feature>
<feature type="transmembrane region" description="Helical" evidence="6">
    <location>
        <begin position="2220"/>
        <end position="2239"/>
    </location>
</feature>
<feature type="transmembrane region" description="Helical" evidence="6">
    <location>
        <begin position="1866"/>
        <end position="1892"/>
    </location>
</feature>
<dbReference type="GO" id="GO:0005886">
    <property type="term" value="C:plasma membrane"/>
    <property type="evidence" value="ECO:0007669"/>
    <property type="project" value="TreeGrafter"/>
</dbReference>
<accession>A0A067BWW2</accession>
<dbReference type="InterPro" id="IPR018499">
    <property type="entry name" value="Tetraspanin/Peripherin"/>
</dbReference>
<dbReference type="EMBL" id="KK583290">
    <property type="protein sequence ID" value="KDO21330.1"/>
    <property type="molecule type" value="Genomic_DNA"/>
</dbReference>
<evidence type="ECO:0000256" key="1">
    <source>
        <dbReference type="ARBA" id="ARBA00004141"/>
    </source>
</evidence>
<evidence type="ECO:0000256" key="6">
    <source>
        <dbReference type="SAM" id="Phobius"/>
    </source>
</evidence>
<feature type="domain" description="PKD/REJ-like" evidence="7">
    <location>
        <begin position="737"/>
        <end position="1171"/>
    </location>
</feature>
<dbReference type="KEGG" id="spar:SPRG_13221"/>
<evidence type="ECO:0000256" key="3">
    <source>
        <dbReference type="ARBA" id="ARBA00022737"/>
    </source>
</evidence>
<organism evidence="8 9">
    <name type="scientific">Saprolegnia parasitica (strain CBS 223.65)</name>
    <dbReference type="NCBI Taxonomy" id="695850"/>
    <lineage>
        <taxon>Eukaryota</taxon>
        <taxon>Sar</taxon>
        <taxon>Stramenopiles</taxon>
        <taxon>Oomycota</taxon>
        <taxon>Saprolegniomycetes</taxon>
        <taxon>Saprolegniales</taxon>
        <taxon>Saprolegniaceae</taxon>
        <taxon>Saprolegnia</taxon>
    </lineage>
</organism>
<feature type="transmembrane region" description="Helical" evidence="6">
    <location>
        <begin position="3084"/>
        <end position="3108"/>
    </location>
</feature>